<dbReference type="SUPFAM" id="SSF56322">
    <property type="entry name" value="ADC synthase"/>
    <property type="match status" value="1"/>
</dbReference>
<dbReference type="PANTHER" id="PTHR11236:SF9">
    <property type="entry name" value="ANTHRANILATE SYNTHASE COMPONENT 1"/>
    <property type="match status" value="1"/>
</dbReference>
<evidence type="ECO:0000313" key="1">
    <source>
        <dbReference type="EMBL" id="KAE9467491.1"/>
    </source>
</evidence>
<dbReference type="EMBL" id="QEFC01000026">
    <property type="protein sequence ID" value="KAE9467491.1"/>
    <property type="molecule type" value="Genomic_DNA"/>
</dbReference>
<dbReference type="AlphaFoldDB" id="A0A6A4MJE8"/>
<feature type="non-terminal residue" evidence="1">
    <location>
        <position position="1"/>
    </location>
</feature>
<evidence type="ECO:0000313" key="2">
    <source>
        <dbReference type="Proteomes" id="UP000428333"/>
    </source>
</evidence>
<reference evidence="1 2" key="1">
    <citation type="journal article" date="2019" name="Genome Biol. Evol.">
        <title>The Rhododendron genome and chromosomal organization provide insight into shared whole-genome duplications across the heath family (Ericaceae).</title>
        <authorList>
            <person name="Soza V.L."/>
            <person name="Lindsley D."/>
            <person name="Waalkes A."/>
            <person name="Ramage E."/>
            <person name="Patwardhan R.P."/>
            <person name="Burton J.N."/>
            <person name="Adey A."/>
            <person name="Kumar A."/>
            <person name="Qiu R."/>
            <person name="Shendure J."/>
            <person name="Hall B."/>
        </authorList>
    </citation>
    <scope>NUCLEOTIDE SEQUENCE [LARGE SCALE GENOMIC DNA]</scope>
    <source>
        <strain evidence="1">RSF 1966-606</strain>
    </source>
</reference>
<protein>
    <submittedName>
        <fullName evidence="1">Uncharacterized protein</fullName>
    </submittedName>
</protein>
<dbReference type="InterPro" id="IPR019999">
    <property type="entry name" value="Anth_synth_I-like"/>
</dbReference>
<dbReference type="OrthoDB" id="4327540at2759"/>
<proteinExistence type="predicted"/>
<dbReference type="PANTHER" id="PTHR11236">
    <property type="entry name" value="AMINOBENZOATE/ANTHRANILATE SYNTHASE"/>
    <property type="match status" value="1"/>
</dbReference>
<sequence>MTKEEYSLAVVKAKNNIGVGDHVVLSRRFYRRIDTDPFTVYRQLWAEPFRTYLKGRGYALISKSQENLVFVKQDTRELSERLSCWDALQAALPSAVVCGAPKSLRPSGLKKGTTSIKRNASKFEIVDATRKCNICKGVCHNSRTFKGKSEANTMNSDHIVTLEDIGSSVDVLGGNSFPTSLDYFLLD</sequence>
<comment type="caution">
    <text evidence="1">The sequence shown here is derived from an EMBL/GenBank/DDBJ whole genome shotgun (WGS) entry which is preliminary data.</text>
</comment>
<organism evidence="1 2">
    <name type="scientific">Rhododendron williamsianum</name>
    <dbReference type="NCBI Taxonomy" id="262921"/>
    <lineage>
        <taxon>Eukaryota</taxon>
        <taxon>Viridiplantae</taxon>
        <taxon>Streptophyta</taxon>
        <taxon>Embryophyta</taxon>
        <taxon>Tracheophyta</taxon>
        <taxon>Spermatophyta</taxon>
        <taxon>Magnoliopsida</taxon>
        <taxon>eudicotyledons</taxon>
        <taxon>Gunneridae</taxon>
        <taxon>Pentapetalae</taxon>
        <taxon>asterids</taxon>
        <taxon>Ericales</taxon>
        <taxon>Ericaceae</taxon>
        <taxon>Ericoideae</taxon>
        <taxon>Rhodoreae</taxon>
        <taxon>Rhododendron</taxon>
    </lineage>
</organism>
<keyword evidence="2" id="KW-1185">Reference proteome</keyword>
<dbReference type="Gene3D" id="3.60.120.10">
    <property type="entry name" value="Anthranilate synthase"/>
    <property type="match status" value="1"/>
</dbReference>
<gene>
    <name evidence="1" type="ORF">C3L33_00600</name>
</gene>
<name>A0A6A4MJE8_9ERIC</name>
<accession>A0A6A4MJE8</accession>
<dbReference type="Proteomes" id="UP000428333">
    <property type="component" value="Linkage Group LG01"/>
</dbReference>
<dbReference type="InterPro" id="IPR005801">
    <property type="entry name" value="ADC_synthase"/>
</dbReference>
<dbReference type="GO" id="GO:0000162">
    <property type="term" value="P:L-tryptophan biosynthetic process"/>
    <property type="evidence" value="ECO:0007669"/>
    <property type="project" value="TreeGrafter"/>
</dbReference>